<comment type="similarity">
    <text evidence="1">Belongs to the UPF0312 family.</text>
</comment>
<evidence type="ECO:0000313" key="3">
    <source>
        <dbReference type="EMBL" id="XBV26348.1"/>
    </source>
</evidence>
<proteinExistence type="inferred from homology"/>
<evidence type="ECO:0000259" key="2">
    <source>
        <dbReference type="SMART" id="SM00867"/>
    </source>
</evidence>
<dbReference type="RefSeq" id="WP_350279147.1">
    <property type="nucleotide sequence ID" value="NZ_CP158165.1"/>
</dbReference>
<reference evidence="3" key="1">
    <citation type="submission" date="2024-06" db="EMBL/GenBank/DDBJ databases">
        <title>Kribbella sp. strain HUAS MG21 genome sequences.</title>
        <authorList>
            <person name="Mo P."/>
        </authorList>
    </citation>
    <scope>NUCLEOTIDE SEQUENCE</scope>
    <source>
        <strain evidence="3">HUAS MG21</strain>
    </source>
</reference>
<sequence>MTTLTALSGDYVLDPGRTRIGFVARHRLATRVRGHFDVFEGAVRLDGADPAGSTAWLTIRADSIKTGDRRRDDQLRKTFLLTTAHPVITFVTTSVERTAPTTFAVTGDLTIRGVTREVTVPFNLIEAEHDVAFTATLPIDRSRWRVNWNAATTLLISPTVLLELQITAVPRAAQSSQAMPSSSESRR</sequence>
<dbReference type="SUPFAM" id="SSF101874">
    <property type="entry name" value="YceI-like"/>
    <property type="match status" value="1"/>
</dbReference>
<organism evidence="3">
    <name type="scientific">Kribbella sp. HUAS MG21</name>
    <dbReference type="NCBI Taxonomy" id="3160966"/>
    <lineage>
        <taxon>Bacteria</taxon>
        <taxon>Bacillati</taxon>
        <taxon>Actinomycetota</taxon>
        <taxon>Actinomycetes</taxon>
        <taxon>Propionibacteriales</taxon>
        <taxon>Kribbellaceae</taxon>
        <taxon>Kribbella</taxon>
    </lineage>
</organism>
<protein>
    <submittedName>
        <fullName evidence="3">YceI family protein</fullName>
    </submittedName>
</protein>
<accession>A0AAU7THW7</accession>
<name>A0AAU7THW7_9ACTN</name>
<dbReference type="EMBL" id="CP158165">
    <property type="protein sequence ID" value="XBV26348.1"/>
    <property type="molecule type" value="Genomic_DNA"/>
</dbReference>
<dbReference type="AlphaFoldDB" id="A0AAU7THW7"/>
<dbReference type="Gene3D" id="2.40.128.110">
    <property type="entry name" value="Lipid/polyisoprenoid-binding, YceI-like"/>
    <property type="match status" value="1"/>
</dbReference>
<dbReference type="PANTHER" id="PTHR34406:SF1">
    <property type="entry name" value="PROTEIN YCEI"/>
    <property type="match status" value="1"/>
</dbReference>
<gene>
    <name evidence="3" type="ORF">ABN611_07940</name>
</gene>
<dbReference type="Pfam" id="PF04264">
    <property type="entry name" value="YceI"/>
    <property type="match status" value="1"/>
</dbReference>
<evidence type="ECO:0000256" key="1">
    <source>
        <dbReference type="ARBA" id="ARBA00008812"/>
    </source>
</evidence>
<dbReference type="SMART" id="SM00867">
    <property type="entry name" value="YceI"/>
    <property type="match status" value="1"/>
</dbReference>
<dbReference type="InterPro" id="IPR007372">
    <property type="entry name" value="Lipid/polyisoprenoid-bd_YceI"/>
</dbReference>
<dbReference type="InterPro" id="IPR036761">
    <property type="entry name" value="TTHA0802/YceI-like_sf"/>
</dbReference>
<dbReference type="PANTHER" id="PTHR34406">
    <property type="entry name" value="PROTEIN YCEI"/>
    <property type="match status" value="1"/>
</dbReference>
<feature type="domain" description="Lipid/polyisoprenoid-binding YceI-like" evidence="2">
    <location>
        <begin position="10"/>
        <end position="169"/>
    </location>
</feature>